<dbReference type="SUPFAM" id="SSF52949">
    <property type="entry name" value="Macro domain-like"/>
    <property type="match status" value="1"/>
</dbReference>
<protein>
    <recommendedName>
        <fullName evidence="2">Macro domain-containing protein</fullName>
    </recommendedName>
</protein>
<dbReference type="PANTHER" id="PTHR11106:SF27">
    <property type="entry name" value="MACRO DOMAIN-CONTAINING PROTEIN"/>
    <property type="match status" value="1"/>
</dbReference>
<name>D6YTT3_WADCW</name>
<dbReference type="InterPro" id="IPR043472">
    <property type="entry name" value="Macro_dom-like"/>
</dbReference>
<dbReference type="PANTHER" id="PTHR11106">
    <property type="entry name" value="GANGLIOSIDE INDUCED DIFFERENTIATION ASSOCIATED PROTEIN 2-RELATED"/>
    <property type="match status" value="1"/>
</dbReference>
<dbReference type="OrthoDB" id="6194521at2"/>
<keyword evidence="1" id="KW-0472">Membrane</keyword>
<keyword evidence="1" id="KW-1133">Transmembrane helix</keyword>
<feature type="transmembrane region" description="Helical" evidence="1">
    <location>
        <begin position="27"/>
        <end position="53"/>
    </location>
</feature>
<proteinExistence type="predicted"/>
<reference evidence="3 4" key="1">
    <citation type="journal article" date="2010" name="PLoS ONE">
        <title>The Waddlia genome: a window into chlamydial biology.</title>
        <authorList>
            <person name="Bertelli C."/>
            <person name="Collyn F."/>
            <person name="Croxatto A."/>
            <person name="Ruckert C."/>
            <person name="Polkinghorne A."/>
            <person name="Kebbi-Beghdadi C."/>
            <person name="Goesmann A."/>
            <person name="Vaughan L."/>
            <person name="Greub G."/>
        </authorList>
    </citation>
    <scope>NUCLEOTIDE SEQUENCE [LARGE SCALE GENOMIC DNA]</scope>
    <source>
        <strain evidence="4">ATCC VR-1470 / WSU 86-1044</strain>
    </source>
</reference>
<dbReference type="Gene3D" id="3.40.220.10">
    <property type="entry name" value="Leucine Aminopeptidase, subunit E, domain 1"/>
    <property type="match status" value="1"/>
</dbReference>
<sequence length="277" mass="30222">MKLDFSNFFTHLIFHPFDADTKNERKFALVSSIALGIFSLFTVHLGCLIYGFFARKVDHPSPSDESVSKVAKEHGIGTQKPQAQKFEPVLLAEKTFGSARLQIYQGDLLEQKVDAIVNPANTKLRGGGGVDGIIGRAAGKSIYDECVEQLKAKKLDSCNIGDAYITGSGKLNEKGIKHVIHAVGPTGSTPGGDQLLKAAYMNSLLKADEKGLESIAFPAISIGIFNFNPKHAAELAFEAVRDFFSEHPDTSIKEVRLCYWTSSKDVASKNRMLELLS</sequence>
<dbReference type="RefSeq" id="WP_013181272.1">
    <property type="nucleotide sequence ID" value="NC_014225.1"/>
</dbReference>
<dbReference type="eggNOG" id="COG2110">
    <property type="taxonomic scope" value="Bacteria"/>
</dbReference>
<dbReference type="Proteomes" id="UP000001505">
    <property type="component" value="Chromosome"/>
</dbReference>
<evidence type="ECO:0000313" key="3">
    <source>
        <dbReference type="EMBL" id="ADI37544.1"/>
    </source>
</evidence>
<dbReference type="EMBL" id="CP001928">
    <property type="protein sequence ID" value="ADI37544.1"/>
    <property type="molecule type" value="Genomic_DNA"/>
</dbReference>
<evidence type="ECO:0000256" key="1">
    <source>
        <dbReference type="SAM" id="Phobius"/>
    </source>
</evidence>
<dbReference type="STRING" id="716544.wcw_0169"/>
<dbReference type="SMART" id="SM00506">
    <property type="entry name" value="A1pp"/>
    <property type="match status" value="1"/>
</dbReference>
<evidence type="ECO:0000313" key="4">
    <source>
        <dbReference type="Proteomes" id="UP000001505"/>
    </source>
</evidence>
<dbReference type="AlphaFoldDB" id="D6YTT3"/>
<organism evidence="3 4">
    <name type="scientific">Waddlia chondrophila (strain ATCC VR-1470 / WSU 86-1044)</name>
    <dbReference type="NCBI Taxonomy" id="716544"/>
    <lineage>
        <taxon>Bacteria</taxon>
        <taxon>Pseudomonadati</taxon>
        <taxon>Chlamydiota</taxon>
        <taxon>Chlamydiia</taxon>
        <taxon>Parachlamydiales</taxon>
        <taxon>Waddliaceae</taxon>
        <taxon>Waddlia</taxon>
    </lineage>
</organism>
<dbReference type="InterPro" id="IPR002589">
    <property type="entry name" value="Macro_dom"/>
</dbReference>
<dbReference type="KEGG" id="wch:wcw_0169"/>
<keyword evidence="1" id="KW-0812">Transmembrane</keyword>
<accession>D6YTT3</accession>
<keyword evidence="4" id="KW-1185">Reference proteome</keyword>
<gene>
    <name evidence="3" type="ordered locus">wcw_0169</name>
</gene>
<feature type="domain" description="Macro" evidence="2">
    <location>
        <begin position="88"/>
        <end position="277"/>
    </location>
</feature>
<dbReference type="Pfam" id="PF01661">
    <property type="entry name" value="Macro"/>
    <property type="match status" value="1"/>
</dbReference>
<evidence type="ECO:0000259" key="2">
    <source>
        <dbReference type="PROSITE" id="PS51154"/>
    </source>
</evidence>
<dbReference type="HOGENOM" id="CLU_1004532_0_0_0"/>
<dbReference type="PROSITE" id="PS51154">
    <property type="entry name" value="MACRO"/>
    <property type="match status" value="1"/>
</dbReference>